<keyword evidence="1" id="KW-1133">Transmembrane helix</keyword>
<reference evidence="2" key="1">
    <citation type="submission" date="2020-06" db="EMBL/GenBank/DDBJ databases">
        <title>Unique genomic features of the anaerobic methanotrophic archaea.</title>
        <authorList>
            <person name="Chadwick G.L."/>
            <person name="Skennerton C.T."/>
            <person name="Laso-Perez R."/>
            <person name="Leu A.O."/>
            <person name="Speth D.R."/>
            <person name="Yu H."/>
            <person name="Morgan-Lang C."/>
            <person name="Hatzenpichler R."/>
            <person name="Goudeau D."/>
            <person name="Malmstrom R."/>
            <person name="Brazelton W.J."/>
            <person name="Woyke T."/>
            <person name="Hallam S.J."/>
            <person name="Tyson G.W."/>
            <person name="Wegener G."/>
            <person name="Boetius A."/>
            <person name="Orphan V."/>
        </authorList>
    </citation>
    <scope>NUCLEOTIDE SEQUENCE</scope>
</reference>
<gene>
    <name evidence="2" type="ORF">MBIDIGPM_00018</name>
</gene>
<accession>A0A7G9Y1N0</accession>
<evidence type="ECO:0000313" key="2">
    <source>
        <dbReference type="EMBL" id="QNO41914.1"/>
    </source>
</evidence>
<keyword evidence="1" id="KW-0472">Membrane</keyword>
<name>A0A7G9Y1N0_9EURY</name>
<keyword evidence="1" id="KW-0812">Transmembrane</keyword>
<dbReference type="EMBL" id="MT630684">
    <property type="protein sequence ID" value="QNO41914.1"/>
    <property type="molecule type" value="Genomic_DNA"/>
</dbReference>
<proteinExistence type="predicted"/>
<feature type="transmembrane region" description="Helical" evidence="1">
    <location>
        <begin position="12"/>
        <end position="31"/>
    </location>
</feature>
<sequence length="60" mass="6474">MVVTLLQTPIELSNAPLIIGFAILMYAVLAIRFSKVHVALLSTLAFSVIYVLLLMTGVLA</sequence>
<organism evidence="2">
    <name type="scientific">Candidatus Methanogaster sp. ANME-2c ERB4</name>
    <dbReference type="NCBI Taxonomy" id="2759911"/>
    <lineage>
        <taxon>Archaea</taxon>
        <taxon>Methanobacteriati</taxon>
        <taxon>Methanobacteriota</taxon>
        <taxon>Stenosarchaea group</taxon>
        <taxon>Methanomicrobia</taxon>
        <taxon>Methanosarcinales</taxon>
        <taxon>ANME-2 cluster</taxon>
        <taxon>Candidatus Methanogasteraceae</taxon>
        <taxon>Candidatus Methanogaster</taxon>
    </lineage>
</organism>
<dbReference type="AlphaFoldDB" id="A0A7G9Y1N0"/>
<evidence type="ECO:0000256" key="1">
    <source>
        <dbReference type="SAM" id="Phobius"/>
    </source>
</evidence>
<feature type="transmembrane region" description="Helical" evidence="1">
    <location>
        <begin position="38"/>
        <end position="59"/>
    </location>
</feature>
<protein>
    <submittedName>
        <fullName evidence="2">Uncharacterized protein</fullName>
    </submittedName>
</protein>